<sequence length="248" mass="28891">MSLKEDPHFEEVVNEMKDIQLTVDNLLFGSVFLRIPYGLQEDKVPPVPEDVSTTEETLTTIDETIQRCNELEDCRLKELLEDKNNASYEDLIEEYLRDVEEMCKTLKALKPMITPEHLREGEVGKTDVSWLSWRRNTLGSKLHKEINDLSDVIENQTDDASQLEGKLKTLNNILKTANTLQQSAQYLAWFTRRVVEYNESLPEFNRDFTVNLVSQWVQEEANKVLEHHKNCINARVELENKLAELRQQ</sequence>
<dbReference type="Proteomes" id="UP000887574">
    <property type="component" value="Unplaced"/>
</dbReference>
<organism evidence="2 3">
    <name type="scientific">Ditylenchus dipsaci</name>
    <dbReference type="NCBI Taxonomy" id="166011"/>
    <lineage>
        <taxon>Eukaryota</taxon>
        <taxon>Metazoa</taxon>
        <taxon>Ecdysozoa</taxon>
        <taxon>Nematoda</taxon>
        <taxon>Chromadorea</taxon>
        <taxon>Rhabditida</taxon>
        <taxon>Tylenchina</taxon>
        <taxon>Tylenchomorpha</taxon>
        <taxon>Sphaerularioidea</taxon>
        <taxon>Anguinidae</taxon>
        <taxon>Anguininae</taxon>
        <taxon>Ditylenchus</taxon>
    </lineage>
</organism>
<reference evidence="3" key="1">
    <citation type="submission" date="2022-11" db="UniProtKB">
        <authorList>
            <consortium name="WormBaseParasite"/>
        </authorList>
    </citation>
    <scope>IDENTIFICATION</scope>
</reference>
<dbReference type="AlphaFoldDB" id="A0A915E8Y3"/>
<protein>
    <submittedName>
        <fullName evidence="3">Uncharacterized protein</fullName>
    </submittedName>
</protein>
<keyword evidence="1" id="KW-0175">Coiled coil</keyword>
<feature type="coiled-coil region" evidence="1">
    <location>
        <begin position="146"/>
        <end position="180"/>
    </location>
</feature>
<proteinExistence type="predicted"/>
<evidence type="ECO:0000313" key="3">
    <source>
        <dbReference type="WBParaSite" id="jg4107"/>
    </source>
</evidence>
<keyword evidence="2" id="KW-1185">Reference proteome</keyword>
<evidence type="ECO:0000313" key="2">
    <source>
        <dbReference type="Proteomes" id="UP000887574"/>
    </source>
</evidence>
<name>A0A915E8Y3_9BILA</name>
<dbReference type="WBParaSite" id="jg4107">
    <property type="protein sequence ID" value="jg4107"/>
    <property type="gene ID" value="jg4107"/>
</dbReference>
<evidence type="ECO:0000256" key="1">
    <source>
        <dbReference type="SAM" id="Coils"/>
    </source>
</evidence>
<accession>A0A915E8Y3</accession>